<protein>
    <recommendedName>
        <fullName evidence="5">DUF3971 domain-containing protein</fullName>
    </recommendedName>
</protein>
<evidence type="ECO:0000256" key="1">
    <source>
        <dbReference type="SAM" id="MobiDB-lite"/>
    </source>
</evidence>
<feature type="compositionally biased region" description="Basic and acidic residues" evidence="1">
    <location>
        <begin position="67"/>
        <end position="76"/>
    </location>
</feature>
<feature type="region of interest" description="Disordered" evidence="1">
    <location>
        <begin position="1209"/>
        <end position="1242"/>
    </location>
</feature>
<keyword evidence="2" id="KW-0812">Transmembrane</keyword>
<proteinExistence type="predicted"/>
<dbReference type="RefSeq" id="WP_096871412.1">
    <property type="nucleotide sequence ID" value="NZ_CP010715.1"/>
</dbReference>
<accession>A0AAN1LAM6</accession>
<keyword evidence="2" id="KW-1133">Transmembrane helix</keyword>
<name>A0AAN1LAM6_9RHOB</name>
<evidence type="ECO:0008006" key="5">
    <source>
        <dbReference type="Google" id="ProtNLM"/>
    </source>
</evidence>
<sequence>MDPEQEPPSSAPVDAAQDAGPSGAAAEEDVAVAKAVPPPETVVFFGPDEQAPDKATQVVTSAPEGAEAERGMRDEAVPVPGPQPSDGISAGDLVKPAEEDADPVVATSAPQPASNASAKPKSRILRRMLRSATITAVVLAMLAGGVVFLGLGTRFDAPDWLRDRVERRIERHLGGLSIEFGAIHLVVNRGWRPRVSLRDVTLRDETGARVARLADAQASLAMRPLLRGQIRPKTIMLSGLYGTLRRDNSGGLALSLAEGEAPLRQAATLPALIEQWDSQLELPVLSALVEVETEALTLRYEDARLGRVWTLDGGSIRMSRSGQDIELAAGFSLLSGREYVGTVEANYSSAIGDKAAEFGVLVNSVASKDIAAQSAALGWLDVLDAPISGSLRGAISSEGALLPVSASLQIGEGVIQPTAATRPVPITGAQSYFTYLPDRQELRFNELSVNSGWGSGTMEGRARLIGVENGQLTDLVGQLRFQDLSLNPAKLYDTPLDLAGVTADFKLEMAPFRLRLGEMLVRDGDTRILLDGEISAGQAGWDYALNGSANGMSAARLKEVWPAAAPPKPREWVRENLLAGYARDVNFAMRGSGTAKPFVYLDLAFEDAAVKFQKSLPPLREAAGQFSLYGNRLVVMATKGWVTADQGGRVDAAGTSFIIPDTSVKDGAPGIARIEASGPVTAALSLLNRPPLSVMEKAGLPVDLASGQVALSGTLSLPLRKGVTPEEITYHYRGRIREAASDVLVPGESLSAEVLGLSGDQDHVQIEGDGALSGVPGSLIWRQAVGPAAERATAAAGQAPPVRVNGTIELSQATVDALRIGLPKGSVFGRGEGRYEVVIDKGSAPRLTLESDLAGLGLRIPALSWRLSETGTGRLQLRALLGEPPQVEALSLEGAGLQASGRVTLEPGGGLSRALFDRVDLRGWFRGAVELVGRGARAPGINIRSGVLDLRRMPDGSGGSGSSGGSSGGTGPITLQLDRMQVTDSIALTGFRGRFSTTGGLNGDFTAALNGQTGVSGVVVPKDGGFATRIQSEDAGGVFRAAGVLRHGSGGTFDMSLVPAPGAPGEYDGQIEVKNTRIKDAPSMAALLNAVSVVGLIDALAGQGILFTTVEAKFRLGATHLIVHESSAVGPSIGLSMDGNYDLERSVLNMRGVISPIYLLNAVGRVFTRKGEGLIGFAFTLKGAADDPRVQVNPLSGLAPGIFRELFRGPAPSLPGEEPPSTVVPRAERERPPYSVSPGEDR</sequence>
<evidence type="ECO:0000313" key="3">
    <source>
        <dbReference type="EMBL" id="ATG43574.1"/>
    </source>
</evidence>
<feature type="compositionally biased region" description="Low complexity" evidence="1">
    <location>
        <begin position="14"/>
        <end position="25"/>
    </location>
</feature>
<feature type="compositionally biased region" description="Gly residues" evidence="1">
    <location>
        <begin position="956"/>
        <end position="971"/>
    </location>
</feature>
<dbReference type="EMBL" id="CP010767">
    <property type="protein sequence ID" value="ATG43574.1"/>
    <property type="molecule type" value="Genomic_DNA"/>
</dbReference>
<feature type="region of interest" description="Disordered" evidence="1">
    <location>
        <begin position="1"/>
        <end position="93"/>
    </location>
</feature>
<feature type="region of interest" description="Disordered" evidence="1">
    <location>
        <begin position="952"/>
        <end position="973"/>
    </location>
</feature>
<organism evidence="3 4">
    <name type="scientific">Phaeobacter piscinae</name>
    <dbReference type="NCBI Taxonomy" id="1580596"/>
    <lineage>
        <taxon>Bacteria</taxon>
        <taxon>Pseudomonadati</taxon>
        <taxon>Pseudomonadota</taxon>
        <taxon>Alphaproteobacteria</taxon>
        <taxon>Rhodobacterales</taxon>
        <taxon>Roseobacteraceae</taxon>
        <taxon>Phaeobacter</taxon>
    </lineage>
</organism>
<feature type="compositionally biased region" description="Polar residues" evidence="1">
    <location>
        <begin position="108"/>
        <end position="117"/>
    </location>
</feature>
<evidence type="ECO:0000313" key="4">
    <source>
        <dbReference type="Proteomes" id="UP000218606"/>
    </source>
</evidence>
<feature type="region of interest" description="Disordered" evidence="1">
    <location>
        <begin position="100"/>
        <end position="119"/>
    </location>
</feature>
<dbReference type="AlphaFoldDB" id="A0AAN1LAM6"/>
<keyword evidence="2" id="KW-0472">Membrane</keyword>
<reference evidence="3 4" key="1">
    <citation type="journal article" date="2017" name="Front. Microbiol.">
        <title>Phaeobacter piscinae sp. nov., a species of the Roseobacter group and potential aquaculture probiont.</title>
        <authorList>
            <person name="Sonnenschein E.C."/>
            <person name="Phippen C.B.W."/>
            <person name="Nielsen K.F."/>
            <person name="Mateiu R.V."/>
            <person name="Melchiorsen J."/>
            <person name="Gram L."/>
            <person name="Overmann J."/>
            <person name="Freese H.M."/>
        </authorList>
    </citation>
    <scope>NUCLEOTIDE SEQUENCE [LARGE SCALE GENOMIC DNA]</scope>
    <source>
        <strain evidence="3 4">P13</strain>
    </source>
</reference>
<evidence type="ECO:0000256" key="2">
    <source>
        <dbReference type="SAM" id="Phobius"/>
    </source>
</evidence>
<gene>
    <name evidence="3" type="ORF">PhaeoP13_01637</name>
</gene>
<dbReference type="Proteomes" id="UP000218606">
    <property type="component" value="Chromosome"/>
</dbReference>
<feature type="transmembrane region" description="Helical" evidence="2">
    <location>
        <begin position="129"/>
        <end position="151"/>
    </location>
</feature>